<evidence type="ECO:0000256" key="4">
    <source>
        <dbReference type="ARBA" id="ARBA00022989"/>
    </source>
</evidence>
<feature type="transmembrane region" description="Helical" evidence="6">
    <location>
        <begin position="269"/>
        <end position="291"/>
    </location>
</feature>
<feature type="transmembrane region" description="Helical" evidence="6">
    <location>
        <begin position="23"/>
        <end position="42"/>
    </location>
</feature>
<dbReference type="SUPFAM" id="SSF109755">
    <property type="entry name" value="PhoU-like"/>
    <property type="match status" value="1"/>
</dbReference>
<dbReference type="GO" id="GO:0005436">
    <property type="term" value="F:sodium:phosphate symporter activity"/>
    <property type="evidence" value="ECO:0007669"/>
    <property type="project" value="InterPro"/>
</dbReference>
<dbReference type="GO" id="GO:0005886">
    <property type="term" value="C:plasma membrane"/>
    <property type="evidence" value="ECO:0007669"/>
    <property type="project" value="UniProtKB-SubCell"/>
</dbReference>
<dbReference type="EMBL" id="CP036276">
    <property type="protein sequence ID" value="QDU42084.1"/>
    <property type="molecule type" value="Genomic_DNA"/>
</dbReference>
<evidence type="ECO:0000256" key="1">
    <source>
        <dbReference type="ARBA" id="ARBA00004651"/>
    </source>
</evidence>
<dbReference type="NCBIfam" id="TIGR00704">
    <property type="entry name" value="NaPi_cotrn_rel"/>
    <property type="match status" value="1"/>
</dbReference>
<feature type="transmembrane region" description="Helical" evidence="6">
    <location>
        <begin position="154"/>
        <end position="173"/>
    </location>
</feature>
<protein>
    <submittedName>
        <fullName evidence="7">Na+/Pi-cotransporter</fullName>
    </submittedName>
</protein>
<dbReference type="AlphaFoldDB" id="A0A517ZHX9"/>
<keyword evidence="4 6" id="KW-1133">Transmembrane helix</keyword>
<dbReference type="InterPro" id="IPR003841">
    <property type="entry name" value="Na/Pi_transpt"/>
</dbReference>
<gene>
    <name evidence="7" type="ORF">Mal52_05390</name>
</gene>
<feature type="transmembrane region" description="Helical" evidence="6">
    <location>
        <begin position="71"/>
        <end position="98"/>
    </location>
</feature>
<dbReference type="RefSeq" id="WP_197534617.1">
    <property type="nucleotide sequence ID" value="NZ_CAXBED010000024.1"/>
</dbReference>
<evidence type="ECO:0000256" key="3">
    <source>
        <dbReference type="ARBA" id="ARBA00022692"/>
    </source>
</evidence>
<dbReference type="Proteomes" id="UP000319383">
    <property type="component" value="Chromosome"/>
</dbReference>
<dbReference type="InterPro" id="IPR004633">
    <property type="entry name" value="NaPi_cotrn-rel/YqeW-like"/>
</dbReference>
<evidence type="ECO:0000256" key="5">
    <source>
        <dbReference type="ARBA" id="ARBA00023136"/>
    </source>
</evidence>
<dbReference type="NCBIfam" id="NF037997">
    <property type="entry name" value="Na_Pi_symport"/>
    <property type="match status" value="1"/>
</dbReference>
<feature type="transmembrane region" description="Helical" evidence="6">
    <location>
        <begin position="324"/>
        <end position="346"/>
    </location>
</feature>
<evidence type="ECO:0000256" key="6">
    <source>
        <dbReference type="SAM" id="Phobius"/>
    </source>
</evidence>
<keyword evidence="5 6" id="KW-0472">Membrane</keyword>
<name>A0A517ZHX9_9PLAN</name>
<keyword evidence="2" id="KW-1003">Cell membrane</keyword>
<dbReference type="PANTHER" id="PTHR10010">
    <property type="entry name" value="SOLUTE CARRIER FAMILY 34 SODIUM PHOSPHATE , MEMBER 2-RELATED"/>
    <property type="match status" value="1"/>
</dbReference>
<reference evidence="7 8" key="1">
    <citation type="submission" date="2019-02" db="EMBL/GenBank/DDBJ databases">
        <title>Deep-cultivation of Planctomycetes and their phenomic and genomic characterization uncovers novel biology.</title>
        <authorList>
            <person name="Wiegand S."/>
            <person name="Jogler M."/>
            <person name="Boedeker C."/>
            <person name="Pinto D."/>
            <person name="Vollmers J."/>
            <person name="Rivas-Marin E."/>
            <person name="Kohn T."/>
            <person name="Peeters S.H."/>
            <person name="Heuer A."/>
            <person name="Rast P."/>
            <person name="Oberbeckmann S."/>
            <person name="Bunk B."/>
            <person name="Jeske O."/>
            <person name="Meyerdierks A."/>
            <person name="Storesund J.E."/>
            <person name="Kallscheuer N."/>
            <person name="Luecker S."/>
            <person name="Lage O.M."/>
            <person name="Pohl T."/>
            <person name="Merkel B.J."/>
            <person name="Hornburger P."/>
            <person name="Mueller R.-W."/>
            <person name="Bruemmer F."/>
            <person name="Labrenz M."/>
            <person name="Spormann A.M."/>
            <person name="Op den Camp H."/>
            <person name="Overmann J."/>
            <person name="Amann R."/>
            <person name="Jetten M.S.M."/>
            <person name="Mascher T."/>
            <person name="Medema M.H."/>
            <person name="Devos D.P."/>
            <person name="Kaster A.-K."/>
            <person name="Ovreas L."/>
            <person name="Rohde M."/>
            <person name="Galperin M.Y."/>
            <person name="Jogler C."/>
        </authorList>
    </citation>
    <scope>NUCLEOTIDE SEQUENCE [LARGE SCALE GENOMIC DNA]</scope>
    <source>
        <strain evidence="7 8">Mal52</strain>
    </source>
</reference>
<organism evidence="7 8">
    <name type="scientific">Symmachiella dynata</name>
    <dbReference type="NCBI Taxonomy" id="2527995"/>
    <lineage>
        <taxon>Bacteria</taxon>
        <taxon>Pseudomonadati</taxon>
        <taxon>Planctomycetota</taxon>
        <taxon>Planctomycetia</taxon>
        <taxon>Planctomycetales</taxon>
        <taxon>Planctomycetaceae</taxon>
        <taxon>Symmachiella</taxon>
    </lineage>
</organism>
<sequence>MPLDILFAATGGTAETELTSIDLATLTQLIFGAVGGLGLFLLGMKNMSEGMQAVAGSGLRRMISAVTDNRYLATIVGVVVTCFVQSSSVTTVMVVGFVNGSLMTLSQAIGVIMGANIGTTITGWILVLKIGKYGLPMLGLAAFVYLFSKNDRLRYLAMTFMGVGMVFFGLELMKDSCALIKDLPAFEAAIHRFTADSAMGVAQCLLVGCILTVLVQSSSATLGITIAAATQGLINYETAAALVLGENIGTTITALLASIGATTNARRAAYFHVLFNMVGVLWISIIFFQYVRFIPWLTFDFLPRTSAFLTGSQFVPPEKAIPNVALAIAATHTVFNLANTLVFLPFGGRFAKTMKWLVPDTGVKETPHLTNLDIRMLETPVIGIEQSRGEIIHMGEGCEKMMAWLKELTHQDTPDEQLKHKLFHREEVLDSIQDEVVVFMTNLLSANVPHEIIEEGRQQLRMADELESISDYIRSILKFDLKLRQQGHRFDAKHRADLDRLHEEAEAFLKFIVESFKSRQGDVMPEAQRRASEIKRLAKKLRKQHVEWLSHEKVPPFVSVAFTSTLNSYVRVRDHALNVAEALSGEK</sequence>
<dbReference type="GO" id="GO:0044341">
    <property type="term" value="P:sodium-dependent phosphate transport"/>
    <property type="evidence" value="ECO:0007669"/>
    <property type="project" value="InterPro"/>
</dbReference>
<dbReference type="Gene3D" id="1.20.58.220">
    <property type="entry name" value="Phosphate transport system protein phou homolog 2, domain 2"/>
    <property type="match status" value="1"/>
</dbReference>
<keyword evidence="8" id="KW-1185">Reference proteome</keyword>
<dbReference type="PANTHER" id="PTHR10010:SF46">
    <property type="entry name" value="SODIUM-DEPENDENT PHOSPHATE TRANSPORT PROTEIN 2B"/>
    <property type="match status" value="1"/>
</dbReference>
<comment type="subcellular location">
    <subcellularLocation>
        <location evidence="1">Cell membrane</location>
        <topology evidence="1">Multi-pass membrane protein</topology>
    </subcellularLocation>
</comment>
<dbReference type="InterPro" id="IPR038078">
    <property type="entry name" value="PhoU-like_sf"/>
</dbReference>
<dbReference type="Pfam" id="PF02690">
    <property type="entry name" value="Na_Pi_cotrans"/>
    <property type="match status" value="2"/>
</dbReference>
<keyword evidence="3 6" id="KW-0812">Transmembrane</keyword>
<evidence type="ECO:0000313" key="7">
    <source>
        <dbReference type="EMBL" id="QDU42084.1"/>
    </source>
</evidence>
<feature type="transmembrane region" description="Helical" evidence="6">
    <location>
        <begin position="104"/>
        <end position="126"/>
    </location>
</feature>
<dbReference type="KEGG" id="sdyn:Mal52_05390"/>
<feature type="transmembrane region" description="Helical" evidence="6">
    <location>
        <begin position="234"/>
        <end position="257"/>
    </location>
</feature>
<feature type="transmembrane region" description="Helical" evidence="6">
    <location>
        <begin position="133"/>
        <end position="148"/>
    </location>
</feature>
<proteinExistence type="predicted"/>
<evidence type="ECO:0000256" key="2">
    <source>
        <dbReference type="ARBA" id="ARBA00022475"/>
    </source>
</evidence>
<evidence type="ECO:0000313" key="8">
    <source>
        <dbReference type="Proteomes" id="UP000319383"/>
    </source>
</evidence>
<accession>A0A517ZHX9</accession>